<protein>
    <submittedName>
        <fullName evidence="1">Uncharacterized protein</fullName>
    </submittedName>
</protein>
<evidence type="ECO:0000313" key="2">
    <source>
        <dbReference type="Proteomes" id="UP000829720"/>
    </source>
</evidence>
<reference evidence="1" key="1">
    <citation type="submission" date="2021-01" db="EMBL/GenBank/DDBJ databases">
        <authorList>
            <person name="Zahm M."/>
            <person name="Roques C."/>
            <person name="Cabau C."/>
            <person name="Klopp C."/>
            <person name="Donnadieu C."/>
            <person name="Jouanno E."/>
            <person name="Lampietro C."/>
            <person name="Louis A."/>
            <person name="Herpin A."/>
            <person name="Echchiki A."/>
            <person name="Berthelot C."/>
            <person name="Parey E."/>
            <person name="Roest-Crollius H."/>
            <person name="Braasch I."/>
            <person name="Postlethwait J."/>
            <person name="Bobe J."/>
            <person name="Montfort J."/>
            <person name="Bouchez O."/>
            <person name="Begum T."/>
            <person name="Mejri S."/>
            <person name="Adams A."/>
            <person name="Chen W.-J."/>
            <person name="Guiguen Y."/>
        </authorList>
    </citation>
    <scope>NUCLEOTIDE SEQUENCE</scope>
    <source>
        <tissue evidence="1">Blood</tissue>
    </source>
</reference>
<comment type="caution">
    <text evidence="1">The sequence shown here is derived from an EMBL/GenBank/DDBJ whole genome shotgun (WGS) entry which is preliminary data.</text>
</comment>
<accession>A0A8T3CGZ9</accession>
<proteinExistence type="predicted"/>
<organism evidence="1 2">
    <name type="scientific">Albula goreensis</name>
    <dbReference type="NCBI Taxonomy" id="1534307"/>
    <lineage>
        <taxon>Eukaryota</taxon>
        <taxon>Metazoa</taxon>
        <taxon>Chordata</taxon>
        <taxon>Craniata</taxon>
        <taxon>Vertebrata</taxon>
        <taxon>Euteleostomi</taxon>
        <taxon>Actinopterygii</taxon>
        <taxon>Neopterygii</taxon>
        <taxon>Teleostei</taxon>
        <taxon>Albuliformes</taxon>
        <taxon>Albulidae</taxon>
        <taxon>Albula</taxon>
    </lineage>
</organism>
<evidence type="ECO:0000313" key="1">
    <source>
        <dbReference type="EMBL" id="KAI1882602.1"/>
    </source>
</evidence>
<name>A0A8T3CGZ9_9TELE</name>
<dbReference type="EMBL" id="JAERUA010000024">
    <property type="protein sequence ID" value="KAI1882602.1"/>
    <property type="molecule type" value="Genomic_DNA"/>
</dbReference>
<keyword evidence="2" id="KW-1185">Reference proteome</keyword>
<dbReference type="AlphaFoldDB" id="A0A8T3CGZ9"/>
<gene>
    <name evidence="1" type="ORF">AGOR_G00236580</name>
</gene>
<sequence length="82" mass="8968">MHGVATVCPAVYDQQMFSVGKNKRRKGWRNKDSNGVSRLKIPHTCRPDVAGNIPAVAPGYFYSGLSAVLSLIPLRPRSKTAE</sequence>
<dbReference type="Proteomes" id="UP000829720">
    <property type="component" value="Unassembled WGS sequence"/>
</dbReference>